<dbReference type="InterPro" id="IPR002912">
    <property type="entry name" value="ACT_dom"/>
</dbReference>
<dbReference type="PIRSF" id="PIRSF025624">
    <property type="entry name" value="ACT_PheB"/>
    <property type="match status" value="1"/>
</dbReference>
<gene>
    <name evidence="3" type="ORF">A374_11315</name>
</gene>
<dbReference type="PROSITE" id="PS51671">
    <property type="entry name" value="ACT"/>
    <property type="match status" value="1"/>
</dbReference>
<evidence type="ECO:0000313" key="3">
    <source>
        <dbReference type="EMBL" id="EIT85329.1"/>
    </source>
</evidence>
<dbReference type="Proteomes" id="UP000004080">
    <property type="component" value="Unassembled WGS sequence"/>
</dbReference>
<dbReference type="SUPFAM" id="SSF55021">
    <property type="entry name" value="ACT-like"/>
    <property type="match status" value="1"/>
</dbReference>
<comment type="caution">
    <text evidence="3">The sequence shown here is derived from an EMBL/GenBank/DDBJ whole genome shotgun (WGS) entry which is preliminary data.</text>
</comment>
<reference evidence="3 4" key="1">
    <citation type="journal article" date="2012" name="J. Bacteriol.">
        <title>Genome of Bacillus macauensis ZFHKF-1, a Long-Chain-Forming Bacterium.</title>
        <authorList>
            <person name="Cai L."/>
            <person name="Zhang T."/>
        </authorList>
    </citation>
    <scope>NUCLEOTIDE SEQUENCE [LARGE SCALE GENOMIC DNA]</scope>
    <source>
        <strain evidence="3 4">ZFHKF-1</strain>
    </source>
</reference>
<accession>I8AIN0</accession>
<protein>
    <recommendedName>
        <fullName evidence="1">UPF0735 ACT domain-containing protein A374_11315</fullName>
    </recommendedName>
</protein>
<proteinExistence type="inferred from homology"/>
<dbReference type="Gene3D" id="3.30.70.260">
    <property type="match status" value="1"/>
</dbReference>
<organism evidence="3 4">
    <name type="scientific">Fictibacillus macauensis ZFHKF-1</name>
    <dbReference type="NCBI Taxonomy" id="1196324"/>
    <lineage>
        <taxon>Bacteria</taxon>
        <taxon>Bacillati</taxon>
        <taxon>Bacillota</taxon>
        <taxon>Bacilli</taxon>
        <taxon>Bacillales</taxon>
        <taxon>Fictibacillaceae</taxon>
        <taxon>Fictibacillus</taxon>
    </lineage>
</organism>
<keyword evidence="4" id="KW-1185">Reference proteome</keyword>
<dbReference type="CDD" id="cd04888">
    <property type="entry name" value="ACT_PheB-BS"/>
    <property type="match status" value="1"/>
</dbReference>
<dbReference type="HAMAP" id="MF_00707">
    <property type="entry name" value="UPF0735"/>
    <property type="match status" value="1"/>
</dbReference>
<dbReference type="NCBIfam" id="NF003361">
    <property type="entry name" value="PRK04435.1"/>
    <property type="match status" value="1"/>
</dbReference>
<dbReference type="RefSeq" id="WP_007202347.1">
    <property type="nucleotide sequence ID" value="NZ_AKKV01000026.1"/>
</dbReference>
<feature type="domain" description="ACT" evidence="2">
    <location>
        <begin position="70"/>
        <end position="145"/>
    </location>
</feature>
<dbReference type="Pfam" id="PF13291">
    <property type="entry name" value="ACT_4"/>
    <property type="match status" value="1"/>
</dbReference>
<dbReference type="EMBL" id="AKKV01000026">
    <property type="protein sequence ID" value="EIT85329.1"/>
    <property type="molecule type" value="Genomic_DNA"/>
</dbReference>
<dbReference type="eggNOG" id="COG4492">
    <property type="taxonomic scope" value="Bacteria"/>
</dbReference>
<dbReference type="PATRIC" id="fig|1196324.3.peg.2323"/>
<evidence type="ECO:0000313" key="4">
    <source>
        <dbReference type="Proteomes" id="UP000004080"/>
    </source>
</evidence>
<dbReference type="InterPro" id="IPR045865">
    <property type="entry name" value="ACT-like_dom_sf"/>
</dbReference>
<dbReference type="OrthoDB" id="9788773at2"/>
<comment type="similarity">
    <text evidence="1">Belongs to the UPF0735 family.</text>
</comment>
<dbReference type="InterPro" id="IPR008310">
    <property type="entry name" value="UPF0735_ACT_dom-cont"/>
</dbReference>
<dbReference type="AlphaFoldDB" id="I8AIN0"/>
<name>I8AIN0_9BACL</name>
<evidence type="ECO:0000259" key="2">
    <source>
        <dbReference type="PROSITE" id="PS51671"/>
    </source>
</evidence>
<dbReference type="STRING" id="1196324.A374_11315"/>
<sequence length="147" mass="16382">MKERQFYMVREDLLSDSMLKALEAKRMLERGKVKTIGEAAEKVGLSRSAFYKYRDGLFPFHTMVKEKIITLSIHLEDRSGVLSSLLTMVASVGCNVLTINQSIPLQGRAHVTLTIETNNLKGEVQELLAALKEMEVVEQVEIVGTGA</sequence>
<evidence type="ECO:0000256" key="1">
    <source>
        <dbReference type="HAMAP-Rule" id="MF_00707"/>
    </source>
</evidence>